<evidence type="ECO:0000259" key="2">
    <source>
        <dbReference type="Pfam" id="PF09648"/>
    </source>
</evidence>
<reference evidence="3 4" key="1">
    <citation type="submission" date="2023-03" db="EMBL/GenBank/DDBJ databases">
        <title>Bacillus Genome Sequencing.</title>
        <authorList>
            <person name="Dunlap C."/>
        </authorList>
    </citation>
    <scope>NUCLEOTIDE SEQUENCE [LARGE SCALE GENOMIC DNA]</scope>
    <source>
        <strain evidence="3 4">B-59205</strain>
    </source>
</reference>
<accession>A0AAW9NSY8</accession>
<dbReference type="Proteomes" id="UP001344888">
    <property type="component" value="Unassembled WGS sequence"/>
</dbReference>
<evidence type="ECO:0000313" key="4">
    <source>
        <dbReference type="Proteomes" id="UP001344888"/>
    </source>
</evidence>
<comment type="caution">
    <text evidence="3">The sequence shown here is derived from an EMBL/GenBank/DDBJ whole genome shotgun (WGS) entry which is preliminary data.</text>
</comment>
<protein>
    <submittedName>
        <fullName evidence="3">Two-component system regulatory protein YycI</fullName>
    </submittedName>
</protein>
<dbReference type="AlphaFoldDB" id="A0AAW9NSY8"/>
<evidence type="ECO:0000313" key="3">
    <source>
        <dbReference type="EMBL" id="MEC1178449.1"/>
    </source>
</evidence>
<dbReference type="Gene3D" id="2.40.128.690">
    <property type="entry name" value="YycH protein, domain 3-like"/>
    <property type="match status" value="1"/>
</dbReference>
<sequence>MDWNKTKSIFIFVFLVLNIFLYSQYVDSYKENQNVEVLGEKNIEAKLKDDNITYSDLPTIEKAAYISGKVKLFDLPDASQGMNTMYRVEDGDTLIVALQKPVKLRNMEATGFQEFIQQYVNDGASYTLWDINKEEGTAIYFQRLQDRTFYYSLKGLVKVYFTEQGEVYLYEQTMLEQLEELEKKKNLLPPIQIIQVLYARNLIKPDSVVTRMELGYSTLFQFTQTQVFAPTWEVRVRTPEGTVEEYFVNAVEGKVVDMQLDVKAVEEEEE</sequence>
<name>A0AAW9NSY8_9BACL</name>
<evidence type="ECO:0000256" key="1">
    <source>
        <dbReference type="SAM" id="Phobius"/>
    </source>
</evidence>
<proteinExistence type="predicted"/>
<keyword evidence="1" id="KW-1133">Transmembrane helix</keyword>
<organism evidence="3 4">
    <name type="scientific">Metasolibacillus meyeri</name>
    <dbReference type="NCBI Taxonomy" id="1071052"/>
    <lineage>
        <taxon>Bacteria</taxon>
        <taxon>Bacillati</taxon>
        <taxon>Bacillota</taxon>
        <taxon>Bacilli</taxon>
        <taxon>Bacillales</taxon>
        <taxon>Caryophanaceae</taxon>
        <taxon>Metasolibacillus</taxon>
    </lineage>
</organism>
<dbReference type="GO" id="GO:0016020">
    <property type="term" value="C:membrane"/>
    <property type="evidence" value="ECO:0007669"/>
    <property type="project" value="InterPro"/>
</dbReference>
<feature type="transmembrane region" description="Helical" evidence="1">
    <location>
        <begin position="9"/>
        <end position="26"/>
    </location>
</feature>
<keyword evidence="1" id="KW-0472">Membrane</keyword>
<keyword evidence="4" id="KW-1185">Reference proteome</keyword>
<keyword evidence="1" id="KW-0812">Transmembrane</keyword>
<gene>
    <name evidence="3" type="primary">yycI</name>
    <name evidence="3" type="ORF">P9B03_08145</name>
</gene>
<feature type="domain" description="Regulatory protein YycH-like" evidence="2">
    <location>
        <begin position="37"/>
        <end position="251"/>
    </location>
</feature>
<dbReference type="Pfam" id="PF09648">
    <property type="entry name" value="YycI"/>
    <property type="match status" value="1"/>
</dbReference>
<dbReference type="RefSeq" id="WP_326122964.1">
    <property type="nucleotide sequence ID" value="NZ_JARSFG010000011.1"/>
</dbReference>
<dbReference type="InterPro" id="IPR018604">
    <property type="entry name" value="YycI-like"/>
</dbReference>
<dbReference type="EMBL" id="JARSFG010000011">
    <property type="protein sequence ID" value="MEC1178449.1"/>
    <property type="molecule type" value="Genomic_DNA"/>
</dbReference>